<dbReference type="Proteomes" id="UP000193083">
    <property type="component" value="Unassembled WGS sequence"/>
</dbReference>
<evidence type="ECO:0000313" key="1">
    <source>
        <dbReference type="EMBL" id="SMH38721.1"/>
    </source>
</evidence>
<name>A0A1X7NLG1_9HYPH</name>
<dbReference type="CDD" id="cd06154">
    <property type="entry name" value="YjgF_YER057c_UK114_like_6"/>
    <property type="match status" value="1"/>
</dbReference>
<gene>
    <name evidence="1" type="ORF">SAMN02982922_2088</name>
</gene>
<dbReference type="PANTHER" id="PTHR43857">
    <property type="entry name" value="BLR7761 PROTEIN"/>
    <property type="match status" value="1"/>
</dbReference>
<dbReference type="Pfam" id="PF01042">
    <property type="entry name" value="Ribonuc_L-PSP"/>
    <property type="match status" value="1"/>
</dbReference>
<dbReference type="SUPFAM" id="SSF55298">
    <property type="entry name" value="YjgF-like"/>
    <property type="match status" value="1"/>
</dbReference>
<evidence type="ECO:0000313" key="2">
    <source>
        <dbReference type="Proteomes" id="UP000193083"/>
    </source>
</evidence>
<accession>A0A1X7NLG1</accession>
<dbReference type="PANTHER" id="PTHR43857:SF1">
    <property type="entry name" value="YJGH FAMILY PROTEIN"/>
    <property type="match status" value="1"/>
</dbReference>
<dbReference type="AlphaFoldDB" id="A0A1X7NLG1"/>
<reference evidence="1 2" key="1">
    <citation type="submission" date="2017-04" db="EMBL/GenBank/DDBJ databases">
        <authorList>
            <person name="Afonso C.L."/>
            <person name="Miller P.J."/>
            <person name="Scott M.A."/>
            <person name="Spackman E."/>
            <person name="Goraichik I."/>
            <person name="Dimitrov K.M."/>
            <person name="Suarez D.L."/>
            <person name="Swayne D.E."/>
        </authorList>
    </citation>
    <scope>NUCLEOTIDE SEQUENCE [LARGE SCALE GENOMIC DNA]</scope>
    <source>
        <strain evidence="1 2">B5P</strain>
    </source>
</reference>
<sequence length="128" mass="13824">MDRRSVSSGSYLEPILGFTRAVRIGQHIAVAGTAPILAEGGTAAKGDVYGQTIRCLEIIEKAIVDAGGTRGDVIRTRIMLTDMTHWREAARAHGEYFAEIRPATTVVQVVGFVDPDWLVELEADAIVS</sequence>
<keyword evidence="2" id="KW-1185">Reference proteome</keyword>
<protein>
    <submittedName>
        <fullName evidence="1">Enamine deaminase RidA, house cleaning of reactive enamine intermediates, YjgF/YER057c/UK114 family</fullName>
    </submittedName>
</protein>
<dbReference type="RefSeq" id="WP_085464104.1">
    <property type="nucleotide sequence ID" value="NZ_FXBL01000004.1"/>
</dbReference>
<proteinExistence type="predicted"/>
<dbReference type="InterPro" id="IPR006175">
    <property type="entry name" value="YjgF/YER057c/UK114"/>
</dbReference>
<organism evidence="1 2">
    <name type="scientific">Mesorhizobium australicum</name>
    <dbReference type="NCBI Taxonomy" id="536018"/>
    <lineage>
        <taxon>Bacteria</taxon>
        <taxon>Pseudomonadati</taxon>
        <taxon>Pseudomonadota</taxon>
        <taxon>Alphaproteobacteria</taxon>
        <taxon>Hyphomicrobiales</taxon>
        <taxon>Phyllobacteriaceae</taxon>
        <taxon>Mesorhizobium</taxon>
    </lineage>
</organism>
<dbReference type="OrthoDB" id="9783572at2"/>
<dbReference type="EMBL" id="FXBL01000004">
    <property type="protein sequence ID" value="SMH38721.1"/>
    <property type="molecule type" value="Genomic_DNA"/>
</dbReference>
<dbReference type="Gene3D" id="3.30.1330.40">
    <property type="entry name" value="RutC-like"/>
    <property type="match status" value="1"/>
</dbReference>
<dbReference type="InterPro" id="IPR035959">
    <property type="entry name" value="RutC-like_sf"/>
</dbReference>